<evidence type="ECO:0000256" key="4">
    <source>
        <dbReference type="ARBA" id="ARBA00023163"/>
    </source>
</evidence>
<name>A0A835HXR3_9MAGN</name>
<evidence type="ECO:0000256" key="2">
    <source>
        <dbReference type="ARBA" id="ARBA00023015"/>
    </source>
</evidence>
<dbReference type="PANTHER" id="PTHR32467">
    <property type="entry name" value="AP2-LIKE ETHYLENE-RESPONSIVE TRANSCRIPTION FACTOR"/>
    <property type="match status" value="1"/>
</dbReference>
<dbReference type="InterPro" id="IPR016177">
    <property type="entry name" value="DNA-bd_dom_sf"/>
</dbReference>
<dbReference type="AlphaFoldDB" id="A0A835HXR3"/>
<evidence type="ECO:0000256" key="3">
    <source>
        <dbReference type="ARBA" id="ARBA00023125"/>
    </source>
</evidence>
<dbReference type="OrthoDB" id="1749340at2759"/>
<dbReference type="GO" id="GO:0003700">
    <property type="term" value="F:DNA-binding transcription factor activity"/>
    <property type="evidence" value="ECO:0007669"/>
    <property type="project" value="InterPro"/>
</dbReference>
<keyword evidence="8" id="KW-1185">Reference proteome</keyword>
<gene>
    <name evidence="7" type="ORF">IFM89_037884</name>
</gene>
<evidence type="ECO:0000256" key="5">
    <source>
        <dbReference type="ARBA" id="ARBA00023242"/>
    </source>
</evidence>
<keyword evidence="4" id="KW-0804">Transcription</keyword>
<accession>A0A835HXR3</accession>
<dbReference type="PANTHER" id="PTHR32467:SF118">
    <property type="entry name" value="ETHYLENE-RESPONSIVE TRANSCRIPTION FACTOR RAP2-7"/>
    <property type="match status" value="1"/>
</dbReference>
<reference evidence="7 8" key="1">
    <citation type="submission" date="2020-10" db="EMBL/GenBank/DDBJ databases">
        <title>The Coptis chinensis genome and diversification of protoberbering-type alkaloids.</title>
        <authorList>
            <person name="Wang B."/>
            <person name="Shu S."/>
            <person name="Song C."/>
            <person name="Liu Y."/>
        </authorList>
    </citation>
    <scope>NUCLEOTIDE SEQUENCE [LARGE SCALE GENOMIC DNA]</scope>
    <source>
        <strain evidence="7">HL-2020</strain>
        <tissue evidence="7">Leaf</tissue>
    </source>
</reference>
<dbReference type="SUPFAM" id="SSF54171">
    <property type="entry name" value="DNA-binding domain"/>
    <property type="match status" value="1"/>
</dbReference>
<keyword evidence="2" id="KW-0805">Transcription regulation</keyword>
<proteinExistence type="predicted"/>
<evidence type="ECO:0000259" key="6">
    <source>
        <dbReference type="PROSITE" id="PS51032"/>
    </source>
</evidence>
<dbReference type="PROSITE" id="PS51032">
    <property type="entry name" value="AP2_ERF"/>
    <property type="match status" value="1"/>
</dbReference>
<dbReference type="Proteomes" id="UP000631114">
    <property type="component" value="Unassembled WGS sequence"/>
</dbReference>
<dbReference type="GO" id="GO:0005634">
    <property type="term" value="C:nucleus"/>
    <property type="evidence" value="ECO:0007669"/>
    <property type="project" value="UniProtKB-SubCell"/>
</dbReference>
<sequence length="140" mass="15725">MVKKSRRGPKSRSSQYRGVTFYRRTGRWESHICGFDTAHVVARAYDRAAIKFRGVAKDGVSEIFALGIAIGSLAPEVNRPSGVEKLVFIERDDFVWGYMTSSYASLLSLELAMCLSLSALMWAFEANRVCWLVARCYSVV</sequence>
<comment type="subcellular location">
    <subcellularLocation>
        <location evidence="1">Nucleus</location>
    </subcellularLocation>
</comment>
<organism evidence="7 8">
    <name type="scientific">Coptis chinensis</name>
    <dbReference type="NCBI Taxonomy" id="261450"/>
    <lineage>
        <taxon>Eukaryota</taxon>
        <taxon>Viridiplantae</taxon>
        <taxon>Streptophyta</taxon>
        <taxon>Embryophyta</taxon>
        <taxon>Tracheophyta</taxon>
        <taxon>Spermatophyta</taxon>
        <taxon>Magnoliopsida</taxon>
        <taxon>Ranunculales</taxon>
        <taxon>Ranunculaceae</taxon>
        <taxon>Coptidoideae</taxon>
        <taxon>Coptis</taxon>
    </lineage>
</organism>
<evidence type="ECO:0000256" key="1">
    <source>
        <dbReference type="ARBA" id="ARBA00004123"/>
    </source>
</evidence>
<keyword evidence="5" id="KW-0539">Nucleus</keyword>
<dbReference type="GO" id="GO:0003677">
    <property type="term" value="F:DNA binding"/>
    <property type="evidence" value="ECO:0007669"/>
    <property type="project" value="UniProtKB-KW"/>
</dbReference>
<dbReference type="SMART" id="SM00380">
    <property type="entry name" value="AP2"/>
    <property type="match status" value="1"/>
</dbReference>
<feature type="domain" description="AP2/ERF" evidence="6">
    <location>
        <begin position="15"/>
        <end position="65"/>
    </location>
</feature>
<dbReference type="InterPro" id="IPR036955">
    <property type="entry name" value="AP2/ERF_dom_sf"/>
</dbReference>
<dbReference type="Gene3D" id="3.30.730.10">
    <property type="entry name" value="AP2/ERF domain"/>
    <property type="match status" value="1"/>
</dbReference>
<keyword evidence="3" id="KW-0238">DNA-binding</keyword>
<comment type="caution">
    <text evidence="7">The sequence shown here is derived from an EMBL/GenBank/DDBJ whole genome shotgun (WGS) entry which is preliminary data.</text>
</comment>
<dbReference type="InterPro" id="IPR001471">
    <property type="entry name" value="AP2/ERF_dom"/>
</dbReference>
<protein>
    <recommendedName>
        <fullName evidence="6">AP2/ERF domain-containing protein</fullName>
    </recommendedName>
</protein>
<evidence type="ECO:0000313" key="8">
    <source>
        <dbReference type="Proteomes" id="UP000631114"/>
    </source>
</evidence>
<feature type="non-terminal residue" evidence="7">
    <location>
        <position position="140"/>
    </location>
</feature>
<evidence type="ECO:0000313" key="7">
    <source>
        <dbReference type="EMBL" id="KAF9607651.1"/>
    </source>
</evidence>
<dbReference type="EMBL" id="JADFTS010000005">
    <property type="protein sequence ID" value="KAF9607651.1"/>
    <property type="molecule type" value="Genomic_DNA"/>
</dbReference>